<dbReference type="Gene3D" id="2.60.120.260">
    <property type="entry name" value="Galactose-binding domain-like"/>
    <property type="match status" value="1"/>
</dbReference>
<dbReference type="AlphaFoldDB" id="A0AAD9JFZ6"/>
<keyword evidence="17" id="KW-1185">Reference proteome</keyword>
<comment type="subcellular location">
    <subcellularLocation>
        <location evidence="1">Cell membrane</location>
        <topology evidence="1">Single-pass type I membrane protein</topology>
    </subcellularLocation>
</comment>
<evidence type="ECO:0000259" key="14">
    <source>
        <dbReference type="PROSITE" id="PS50011"/>
    </source>
</evidence>
<dbReference type="FunFam" id="1.10.510.10:FF:000053">
    <property type="entry name" value="Epithelial discoidin domain-containing receptor 1"/>
    <property type="match status" value="1"/>
</dbReference>
<dbReference type="PROSITE" id="PS50022">
    <property type="entry name" value="FA58C_3"/>
    <property type="match status" value="1"/>
</dbReference>
<feature type="domain" description="Protein kinase" evidence="14">
    <location>
        <begin position="561"/>
        <end position="849"/>
    </location>
</feature>
<feature type="region of interest" description="Disordered" evidence="12">
    <location>
        <begin position="419"/>
        <end position="522"/>
    </location>
</feature>
<evidence type="ECO:0000256" key="8">
    <source>
        <dbReference type="ARBA" id="ARBA00023136"/>
    </source>
</evidence>
<dbReference type="InterPro" id="IPR000719">
    <property type="entry name" value="Prot_kinase_dom"/>
</dbReference>
<dbReference type="Gene3D" id="1.10.510.10">
    <property type="entry name" value="Transferase(Phosphotransferase) domain 1"/>
    <property type="match status" value="1"/>
</dbReference>
<evidence type="ECO:0000256" key="12">
    <source>
        <dbReference type="SAM" id="MobiDB-lite"/>
    </source>
</evidence>
<keyword evidence="5" id="KW-0547">Nucleotide-binding</keyword>
<dbReference type="InterPro" id="IPR008979">
    <property type="entry name" value="Galactose-bd-like_sf"/>
</dbReference>
<keyword evidence="3 13" id="KW-0812">Transmembrane</keyword>
<dbReference type="InterPro" id="IPR000421">
    <property type="entry name" value="FA58C"/>
</dbReference>
<dbReference type="Pfam" id="PF21114">
    <property type="entry name" value="DDR1-2_DS-like"/>
    <property type="match status" value="1"/>
</dbReference>
<feature type="compositionally biased region" description="Polar residues" evidence="12">
    <location>
        <begin position="438"/>
        <end position="447"/>
    </location>
</feature>
<evidence type="ECO:0000256" key="4">
    <source>
        <dbReference type="ARBA" id="ARBA00022729"/>
    </source>
</evidence>
<reference evidence="16" key="1">
    <citation type="journal article" date="2023" name="Mol. Biol. Evol.">
        <title>Third-Generation Sequencing Reveals the Adaptive Role of the Epigenome in Three Deep-Sea Polychaetes.</title>
        <authorList>
            <person name="Perez M."/>
            <person name="Aroh O."/>
            <person name="Sun Y."/>
            <person name="Lan Y."/>
            <person name="Juniper S.K."/>
            <person name="Young C.R."/>
            <person name="Angers B."/>
            <person name="Qian P.Y."/>
        </authorList>
    </citation>
    <scope>NUCLEOTIDE SEQUENCE</scope>
    <source>
        <strain evidence="16">P08H-3</strain>
    </source>
</reference>
<feature type="compositionally biased region" description="Polar residues" evidence="12">
    <location>
        <begin position="315"/>
        <end position="331"/>
    </location>
</feature>
<dbReference type="InterPro" id="IPR050122">
    <property type="entry name" value="RTK"/>
</dbReference>
<evidence type="ECO:0000256" key="10">
    <source>
        <dbReference type="ARBA" id="ARBA00023170"/>
    </source>
</evidence>
<dbReference type="PROSITE" id="PS01286">
    <property type="entry name" value="FA58C_2"/>
    <property type="match status" value="1"/>
</dbReference>
<evidence type="ECO:0000313" key="17">
    <source>
        <dbReference type="Proteomes" id="UP001208570"/>
    </source>
</evidence>
<organism evidence="16 17">
    <name type="scientific">Paralvinella palmiformis</name>
    <dbReference type="NCBI Taxonomy" id="53620"/>
    <lineage>
        <taxon>Eukaryota</taxon>
        <taxon>Metazoa</taxon>
        <taxon>Spiralia</taxon>
        <taxon>Lophotrochozoa</taxon>
        <taxon>Annelida</taxon>
        <taxon>Polychaeta</taxon>
        <taxon>Sedentaria</taxon>
        <taxon>Canalipalpata</taxon>
        <taxon>Terebellida</taxon>
        <taxon>Terebelliformia</taxon>
        <taxon>Alvinellidae</taxon>
        <taxon>Paralvinella</taxon>
    </lineage>
</organism>
<dbReference type="GO" id="GO:0005518">
    <property type="term" value="F:collagen binding"/>
    <property type="evidence" value="ECO:0007669"/>
    <property type="project" value="TreeGrafter"/>
</dbReference>
<dbReference type="PROSITE" id="PS00109">
    <property type="entry name" value="PROTEIN_KINASE_TYR"/>
    <property type="match status" value="1"/>
</dbReference>
<proteinExistence type="predicted"/>
<feature type="compositionally biased region" description="Basic and acidic residues" evidence="12">
    <location>
        <begin position="448"/>
        <end position="458"/>
    </location>
</feature>
<dbReference type="SMART" id="SM00219">
    <property type="entry name" value="TyrKc"/>
    <property type="match status" value="1"/>
</dbReference>
<sequence length="871" mass="97557">MIIVGNVNTYLAEKRVLQPPIIARRVRVIPYSVHPRTICMRVELHGCRGQGLLTYGMPQGQSRGAEVDLFDLTYDGTEKDNYLSGGLGQLTDNQVGTWNFRLDIHQTGHRGYEWIGWRNDSLNSGPVDIIFQFDEPRNISAVTVHCNNLFSKDIRVFRRAEVYTSTDHPDFDDQPVVYDYYRDDVIYHARNVTIPIPHLVAEYVKLRLHFDARWMLISEITFHSDPAYSNNTSEAISQPPPFLPYPPPPPPPHKPHNHIPSTHTPPLTVASPHTEASQPTPTAIVPPTRHSTTIPPGDRTSTIPGGELAPGIEQWSPSGTTLKGYLSTSNPDDVIDDKPHSNDSTMDDTYIGIIIGTLVALSLLMTVIIIFVIRRRKKKCSHSSMKALAPDDLTYGLPNGKVANGNVYNAVATCDKDGQEATPSVNGHLLHQAEPPSLVTTSDVSPSTEKERDAERSTPQKSLEAADNEANLSRGRSSSKVSGTSHLIVTLPPSPIYHPTSSVNSCHRHTDDLQSPPPLPPPHGHVTNIQSWSGNSMYALPNSDVNWKEDRNVTEFPRHVLKFVEKLGQGQFGEVHVCEAEHAAEFLSCDFLHFEPGSGSLLVAVKMLRPDASNEARSEFHHEVKILSRLKDPNIVRVLGVCTQGEPLAVIIEYMKFGDLHQFLLAHVPDTAHNQHKQANLLSYGCLIYMLTQIASGMKYLETLNMVHRDLATRNCLIGHLYTVKISDFGMSQSLYSEDYCKIDGNTVLPIRWMAWESVLLGKFSCKSDVWSFAVTLWEVLTFAREQPFVNLNDEQVLDNCVRCYHGSGQQVFLPRPPNCPKEIYDLMVECCHRNETIRPTFKEIHMFLSRKNMGYDPREEKPMKSTVACV</sequence>
<evidence type="ECO:0000313" key="16">
    <source>
        <dbReference type="EMBL" id="KAK2152479.1"/>
    </source>
</evidence>
<dbReference type="Gene3D" id="2.60.120.1190">
    <property type="match status" value="1"/>
</dbReference>
<dbReference type="GO" id="GO:0005524">
    <property type="term" value="F:ATP binding"/>
    <property type="evidence" value="ECO:0007669"/>
    <property type="project" value="UniProtKB-KW"/>
</dbReference>
<feature type="region of interest" description="Disordered" evidence="12">
    <location>
        <begin position="228"/>
        <end position="336"/>
    </location>
</feature>
<dbReference type="PROSITE" id="PS50011">
    <property type="entry name" value="PROTEIN_KINASE_DOM"/>
    <property type="match status" value="1"/>
</dbReference>
<dbReference type="GO" id="GO:0005886">
    <property type="term" value="C:plasma membrane"/>
    <property type="evidence" value="ECO:0007669"/>
    <property type="project" value="UniProtKB-SubCell"/>
</dbReference>
<evidence type="ECO:0000256" key="3">
    <source>
        <dbReference type="ARBA" id="ARBA00022692"/>
    </source>
</evidence>
<dbReference type="SUPFAM" id="SSF56112">
    <property type="entry name" value="Protein kinase-like (PK-like)"/>
    <property type="match status" value="1"/>
</dbReference>
<protein>
    <recommendedName>
        <fullName evidence="18">Discoidin domain-containing receptor 2</fullName>
    </recommendedName>
</protein>
<evidence type="ECO:0008006" key="18">
    <source>
        <dbReference type="Google" id="ProtNLM"/>
    </source>
</evidence>
<evidence type="ECO:0000256" key="5">
    <source>
        <dbReference type="ARBA" id="ARBA00022741"/>
    </source>
</evidence>
<dbReference type="Pfam" id="PF07714">
    <property type="entry name" value="PK_Tyr_Ser-Thr"/>
    <property type="match status" value="1"/>
</dbReference>
<evidence type="ECO:0000256" key="11">
    <source>
        <dbReference type="ARBA" id="ARBA00023180"/>
    </source>
</evidence>
<keyword evidence="11" id="KW-0325">Glycoprotein</keyword>
<evidence type="ECO:0000256" key="6">
    <source>
        <dbReference type="ARBA" id="ARBA00022840"/>
    </source>
</evidence>
<dbReference type="EMBL" id="JAODUP010000327">
    <property type="protein sequence ID" value="KAK2152479.1"/>
    <property type="molecule type" value="Genomic_DNA"/>
</dbReference>
<dbReference type="PANTHER" id="PTHR24416">
    <property type="entry name" value="TYROSINE-PROTEIN KINASE RECEPTOR"/>
    <property type="match status" value="1"/>
</dbReference>
<accession>A0AAD9JFZ6</accession>
<comment type="caution">
    <text evidence="16">The sequence shown here is derived from an EMBL/GenBank/DDBJ whole genome shotgun (WGS) entry which is preliminary data.</text>
</comment>
<evidence type="ECO:0000256" key="13">
    <source>
        <dbReference type="SAM" id="Phobius"/>
    </source>
</evidence>
<dbReference type="PANTHER" id="PTHR24416:SF580">
    <property type="entry name" value="DISCOIDIN DOMAIN RECEPTOR, ISOFORM F"/>
    <property type="match status" value="1"/>
</dbReference>
<evidence type="ECO:0000256" key="2">
    <source>
        <dbReference type="ARBA" id="ARBA00022475"/>
    </source>
</evidence>
<keyword evidence="4" id="KW-0732">Signal</keyword>
<evidence type="ECO:0000259" key="15">
    <source>
        <dbReference type="PROSITE" id="PS50022"/>
    </source>
</evidence>
<dbReference type="InterPro" id="IPR011009">
    <property type="entry name" value="Kinase-like_dom_sf"/>
</dbReference>
<feature type="compositionally biased region" description="Polar residues" evidence="12">
    <location>
        <begin position="470"/>
        <end position="487"/>
    </location>
</feature>
<keyword evidence="6" id="KW-0067">ATP-binding</keyword>
<evidence type="ECO:0000256" key="1">
    <source>
        <dbReference type="ARBA" id="ARBA00004251"/>
    </source>
</evidence>
<feature type="transmembrane region" description="Helical" evidence="13">
    <location>
        <begin position="350"/>
        <end position="373"/>
    </location>
</feature>
<feature type="compositionally biased region" description="Polar residues" evidence="12">
    <location>
        <begin position="289"/>
        <end position="303"/>
    </location>
</feature>
<dbReference type="GO" id="GO:0051897">
    <property type="term" value="P:positive regulation of phosphatidylinositol 3-kinase/protein kinase B signal transduction"/>
    <property type="evidence" value="ECO:0007669"/>
    <property type="project" value="TreeGrafter"/>
</dbReference>
<evidence type="ECO:0000256" key="9">
    <source>
        <dbReference type="ARBA" id="ARBA00023157"/>
    </source>
</evidence>
<dbReference type="InterPro" id="IPR020635">
    <property type="entry name" value="Tyr_kinase_cat_dom"/>
</dbReference>
<dbReference type="PRINTS" id="PR00109">
    <property type="entry name" value="TYRKINASE"/>
</dbReference>
<keyword evidence="8 13" id="KW-0472">Membrane</keyword>
<dbReference type="GO" id="GO:0043235">
    <property type="term" value="C:receptor complex"/>
    <property type="evidence" value="ECO:0007669"/>
    <property type="project" value="TreeGrafter"/>
</dbReference>
<dbReference type="SUPFAM" id="SSF49785">
    <property type="entry name" value="Galactose-binding domain-like"/>
    <property type="match status" value="1"/>
</dbReference>
<name>A0AAD9JFZ6_9ANNE</name>
<keyword evidence="9" id="KW-1015">Disulfide bond</keyword>
<dbReference type="Gene3D" id="3.30.200.20">
    <property type="entry name" value="Phosphorylase Kinase, domain 1"/>
    <property type="match status" value="1"/>
</dbReference>
<gene>
    <name evidence="16" type="ORF">LSH36_327g03024</name>
</gene>
<dbReference type="Proteomes" id="UP001208570">
    <property type="component" value="Unassembled WGS sequence"/>
</dbReference>
<keyword evidence="10" id="KW-0675">Receptor</keyword>
<keyword evidence="2" id="KW-1003">Cell membrane</keyword>
<dbReference type="GO" id="GO:0010976">
    <property type="term" value="P:positive regulation of neuron projection development"/>
    <property type="evidence" value="ECO:0007669"/>
    <property type="project" value="TreeGrafter"/>
</dbReference>
<feature type="domain" description="F5/8 type C" evidence="15">
    <location>
        <begin position="1"/>
        <end position="47"/>
    </location>
</feature>
<dbReference type="CDD" id="cd05051">
    <property type="entry name" value="PTKc_DDR"/>
    <property type="match status" value="1"/>
</dbReference>
<dbReference type="InterPro" id="IPR048525">
    <property type="entry name" value="DDR1-2_DS-like"/>
</dbReference>
<dbReference type="GO" id="GO:0038062">
    <property type="term" value="F:protein tyrosine kinase collagen receptor activity"/>
    <property type="evidence" value="ECO:0007669"/>
    <property type="project" value="TreeGrafter"/>
</dbReference>
<evidence type="ECO:0000256" key="7">
    <source>
        <dbReference type="ARBA" id="ARBA00022989"/>
    </source>
</evidence>
<keyword evidence="7 13" id="KW-1133">Transmembrane helix</keyword>
<feature type="compositionally biased region" description="Pro residues" evidence="12">
    <location>
        <begin position="238"/>
        <end position="252"/>
    </location>
</feature>
<dbReference type="InterPro" id="IPR001245">
    <property type="entry name" value="Ser-Thr/Tyr_kinase_cat_dom"/>
</dbReference>
<dbReference type="InterPro" id="IPR008266">
    <property type="entry name" value="Tyr_kinase_AS"/>
</dbReference>